<name>A0ACB5SLY1_9PEZI</name>
<reference evidence="1" key="1">
    <citation type="submission" date="2024-09" db="EMBL/GenBank/DDBJ databases">
        <title>Draft Genome Sequences of Neofusicoccum parvum.</title>
        <authorList>
            <person name="Ashida A."/>
            <person name="Camagna M."/>
            <person name="Tanaka A."/>
            <person name="Takemoto D."/>
        </authorList>
    </citation>
    <scope>NUCLEOTIDE SEQUENCE</scope>
    <source>
        <strain evidence="1">PPO83</strain>
    </source>
</reference>
<organism evidence="1 2">
    <name type="scientific">Neofusicoccum parvum</name>
    <dbReference type="NCBI Taxonomy" id="310453"/>
    <lineage>
        <taxon>Eukaryota</taxon>
        <taxon>Fungi</taxon>
        <taxon>Dikarya</taxon>
        <taxon>Ascomycota</taxon>
        <taxon>Pezizomycotina</taxon>
        <taxon>Dothideomycetes</taxon>
        <taxon>Dothideomycetes incertae sedis</taxon>
        <taxon>Botryosphaeriales</taxon>
        <taxon>Botryosphaeriaceae</taxon>
        <taxon>Neofusicoccum</taxon>
    </lineage>
</organism>
<sequence length="602" mass="64487">MADPTPENEKKVDQSPDGDAARSPSDSDVELDTSGINEKALLRKLDVKLLPGLVVLYLLSFLDRSNVANARLEGLTDDLGMTGNQYLTSLTLYFIGYVLFEIPCNIILKRTTPKIWLPTLTLVWGIVSTLMGITQNLSGFFAVRFFLGVAESGLFPGVVFYLSMWYKRHERVYRVALFFSAASLAGAFGGILAYGIGKMKGVGGLNGWRWIFIIEGLLTVVVSVFAYWFITNYPATAPFLTTKERTYVEARLTTDSDATAAETFNWAAVARCLKDPKCWLYGLAFHTLSLPLYTLSLFLPSIIKSLGYTAARAQLLSVPPYALATLLTVGIAVASERLHRRAPFIIASSTTAIVGYAILLGNRDPVGRPGVSYAGTFFAAAGIYPATALALAWPAMNVAGQTKRATACALQISVGNLGAVLGTQLYRPATAPRYVLGHAFALAYMVANVVVVSALWWLLARENRTREAACPLGVEGPDAQDAVAEAGEQVKGDDDASKNATPFSTSLNHKHLSTALTPLNAAAICHGTAPPLVPLIPLSLASNPRPLYVVKNSFSTVSAARWRRERAAGGRGATTVGAWEAAAAVAYASAAAGCRGRGFEVL</sequence>
<keyword evidence="2" id="KW-1185">Reference proteome</keyword>
<comment type="caution">
    <text evidence="1">The sequence shown here is derived from an EMBL/GenBank/DDBJ whole genome shotgun (WGS) entry which is preliminary data.</text>
</comment>
<proteinExistence type="predicted"/>
<dbReference type="EMBL" id="BSXG01000138">
    <property type="protein sequence ID" value="GME48186.1"/>
    <property type="molecule type" value="Genomic_DNA"/>
</dbReference>
<protein>
    <submittedName>
        <fullName evidence="1">MFS transporter</fullName>
    </submittedName>
</protein>
<evidence type="ECO:0000313" key="1">
    <source>
        <dbReference type="EMBL" id="GME48186.1"/>
    </source>
</evidence>
<evidence type="ECO:0000313" key="2">
    <source>
        <dbReference type="Proteomes" id="UP001165186"/>
    </source>
</evidence>
<gene>
    <name evidence="1" type="primary">g7173</name>
    <name evidence="1" type="ORF">NpPPO83_00007173</name>
</gene>
<dbReference type="Proteomes" id="UP001165186">
    <property type="component" value="Unassembled WGS sequence"/>
</dbReference>
<accession>A0ACB5SLY1</accession>